<evidence type="ECO:0000256" key="2">
    <source>
        <dbReference type="ARBA" id="ARBA00005975"/>
    </source>
</evidence>
<dbReference type="InterPro" id="IPR037519">
    <property type="entry name" value="LITAF_fam"/>
</dbReference>
<evidence type="ECO:0000256" key="1">
    <source>
        <dbReference type="ARBA" id="ARBA00004170"/>
    </source>
</evidence>
<evidence type="ECO:0000256" key="3">
    <source>
        <dbReference type="ARBA" id="ARBA00022723"/>
    </source>
</evidence>
<feature type="region of interest" description="Disordered" evidence="6">
    <location>
        <begin position="173"/>
        <end position="227"/>
    </location>
</feature>
<sequence>MADTKVSAPAPTADHLRMESGELAPVSPLPTGPASNEIAVAQPPTYNQTREAYGTPNEKSNPLNAPQVQPARMVTPLTALGREEATVDCPRCCAAVKTRIERHAGQQAQLWSVLICLCVGCLCAWIPCVIDDCKDTEHYCGTCNMQLATVKASGSVALSDSVRKVAGVGSQYNAGPTIEAGPPRKNGAPGPTMQSQFPSTTGQQYQRGEQMQESGHVAANGQVAELK</sequence>
<dbReference type="InterPro" id="IPR006629">
    <property type="entry name" value="LITAF"/>
</dbReference>
<dbReference type="EMBL" id="ML996092">
    <property type="protein sequence ID" value="KAF2148659.1"/>
    <property type="molecule type" value="Genomic_DNA"/>
</dbReference>
<protein>
    <recommendedName>
        <fullName evidence="7">LITAF domain-containing protein</fullName>
    </recommendedName>
</protein>
<evidence type="ECO:0000256" key="5">
    <source>
        <dbReference type="ARBA" id="ARBA00023136"/>
    </source>
</evidence>
<accession>A0A9P4ITY0</accession>
<evidence type="ECO:0000259" key="7">
    <source>
        <dbReference type="PROSITE" id="PS51837"/>
    </source>
</evidence>
<proteinExistence type="inferred from homology"/>
<comment type="subcellular location">
    <subcellularLocation>
        <location evidence="1">Membrane</location>
        <topology evidence="1">Peripheral membrane protein</topology>
    </subcellularLocation>
</comment>
<evidence type="ECO:0000313" key="9">
    <source>
        <dbReference type="Proteomes" id="UP000799439"/>
    </source>
</evidence>
<keyword evidence="4" id="KW-0862">Zinc</keyword>
<gene>
    <name evidence="8" type="ORF">K461DRAFT_297174</name>
</gene>
<keyword evidence="3" id="KW-0479">Metal-binding</keyword>
<dbReference type="PANTHER" id="PTHR23292">
    <property type="entry name" value="LIPOPOLYSACCHARIDE-INDUCED TUMOR NECROSIS FACTOR-ALPHA FACTOR"/>
    <property type="match status" value="1"/>
</dbReference>
<feature type="region of interest" description="Disordered" evidence="6">
    <location>
        <begin position="1"/>
        <end position="66"/>
    </location>
</feature>
<comment type="caution">
    <text evidence="8">The sequence shown here is derived from an EMBL/GenBank/DDBJ whole genome shotgun (WGS) entry which is preliminary data.</text>
</comment>
<dbReference type="Pfam" id="PF10601">
    <property type="entry name" value="zf-LITAF-like"/>
    <property type="match status" value="1"/>
</dbReference>
<keyword evidence="9" id="KW-1185">Reference proteome</keyword>
<comment type="similarity">
    <text evidence="2">Belongs to the CDIP1/LITAF family.</text>
</comment>
<evidence type="ECO:0000313" key="8">
    <source>
        <dbReference type="EMBL" id="KAF2148659.1"/>
    </source>
</evidence>
<dbReference type="AlphaFoldDB" id="A0A9P4ITY0"/>
<name>A0A9P4ITY0_9PEZI</name>
<dbReference type="PANTHER" id="PTHR23292:SF6">
    <property type="entry name" value="FI16602P1-RELATED"/>
    <property type="match status" value="1"/>
</dbReference>
<evidence type="ECO:0000256" key="6">
    <source>
        <dbReference type="SAM" id="MobiDB-lite"/>
    </source>
</evidence>
<dbReference type="GO" id="GO:0008270">
    <property type="term" value="F:zinc ion binding"/>
    <property type="evidence" value="ECO:0007669"/>
    <property type="project" value="TreeGrafter"/>
</dbReference>
<dbReference type="OrthoDB" id="5599753at2759"/>
<feature type="domain" description="LITAF" evidence="7">
    <location>
        <begin position="69"/>
        <end position="152"/>
    </location>
</feature>
<feature type="compositionally biased region" description="Polar residues" evidence="6">
    <location>
        <begin position="57"/>
        <end position="66"/>
    </location>
</feature>
<reference evidence="8" key="1">
    <citation type="journal article" date="2020" name="Stud. Mycol.">
        <title>101 Dothideomycetes genomes: a test case for predicting lifestyles and emergence of pathogens.</title>
        <authorList>
            <person name="Haridas S."/>
            <person name="Albert R."/>
            <person name="Binder M."/>
            <person name="Bloem J."/>
            <person name="Labutti K."/>
            <person name="Salamov A."/>
            <person name="Andreopoulos B."/>
            <person name="Baker S."/>
            <person name="Barry K."/>
            <person name="Bills G."/>
            <person name="Bluhm B."/>
            <person name="Cannon C."/>
            <person name="Castanera R."/>
            <person name="Culley D."/>
            <person name="Daum C."/>
            <person name="Ezra D."/>
            <person name="Gonzalez J."/>
            <person name="Henrissat B."/>
            <person name="Kuo A."/>
            <person name="Liang C."/>
            <person name="Lipzen A."/>
            <person name="Lutzoni F."/>
            <person name="Magnuson J."/>
            <person name="Mondo S."/>
            <person name="Nolan M."/>
            <person name="Ohm R."/>
            <person name="Pangilinan J."/>
            <person name="Park H.-J."/>
            <person name="Ramirez L."/>
            <person name="Alfaro M."/>
            <person name="Sun H."/>
            <person name="Tritt A."/>
            <person name="Yoshinaga Y."/>
            <person name="Zwiers L.-H."/>
            <person name="Turgeon B."/>
            <person name="Goodwin S."/>
            <person name="Spatafora J."/>
            <person name="Crous P."/>
            <person name="Grigoriev I."/>
        </authorList>
    </citation>
    <scope>NUCLEOTIDE SEQUENCE</scope>
    <source>
        <strain evidence="8">CBS 260.36</strain>
    </source>
</reference>
<dbReference type="Proteomes" id="UP000799439">
    <property type="component" value="Unassembled WGS sequence"/>
</dbReference>
<dbReference type="SMART" id="SM00714">
    <property type="entry name" value="LITAF"/>
    <property type="match status" value="1"/>
</dbReference>
<dbReference type="PROSITE" id="PS51837">
    <property type="entry name" value="LITAF"/>
    <property type="match status" value="1"/>
</dbReference>
<evidence type="ECO:0000256" key="4">
    <source>
        <dbReference type="ARBA" id="ARBA00022833"/>
    </source>
</evidence>
<keyword evidence="5" id="KW-0472">Membrane</keyword>
<dbReference type="GO" id="GO:0016020">
    <property type="term" value="C:membrane"/>
    <property type="evidence" value="ECO:0007669"/>
    <property type="project" value="UniProtKB-SubCell"/>
</dbReference>
<organism evidence="8 9">
    <name type="scientific">Myriangium duriaei CBS 260.36</name>
    <dbReference type="NCBI Taxonomy" id="1168546"/>
    <lineage>
        <taxon>Eukaryota</taxon>
        <taxon>Fungi</taxon>
        <taxon>Dikarya</taxon>
        <taxon>Ascomycota</taxon>
        <taxon>Pezizomycotina</taxon>
        <taxon>Dothideomycetes</taxon>
        <taxon>Dothideomycetidae</taxon>
        <taxon>Myriangiales</taxon>
        <taxon>Myriangiaceae</taxon>
        <taxon>Myriangium</taxon>
    </lineage>
</organism>
<feature type="compositionally biased region" description="Polar residues" evidence="6">
    <location>
        <begin position="192"/>
        <end position="213"/>
    </location>
</feature>